<dbReference type="InterPro" id="IPR041366">
    <property type="entry name" value="Pre-PUA"/>
</dbReference>
<dbReference type="InterPro" id="IPR048247">
    <property type="entry name" value="eIF2D_N"/>
</dbReference>
<dbReference type="InterPro" id="IPR058886">
    <property type="entry name" value="SWIB_eIF2D"/>
</dbReference>
<dbReference type="InterPro" id="IPR039759">
    <property type="entry name" value="eIF2D_SUI1"/>
</dbReference>
<proteinExistence type="predicted"/>
<dbReference type="CDD" id="cd11610">
    <property type="entry name" value="eIF2D_N"/>
    <property type="match status" value="1"/>
</dbReference>
<dbReference type="InterPro" id="IPR001950">
    <property type="entry name" value="SUI1"/>
</dbReference>
<dbReference type="Gene3D" id="3.30.780.10">
    <property type="entry name" value="SUI1-like domain"/>
    <property type="match status" value="1"/>
</dbReference>
<dbReference type="Pfam" id="PF25304">
    <property type="entry name" value="WHD_eIF2D"/>
    <property type="match status" value="1"/>
</dbReference>
<dbReference type="InterPro" id="IPR057429">
    <property type="entry name" value="WH_eIF2D"/>
</dbReference>
<dbReference type="EMBL" id="GAIX01003897">
    <property type="protein sequence ID" value="JAA88663.1"/>
    <property type="molecule type" value="Transcribed_RNA"/>
</dbReference>
<dbReference type="GO" id="GO:0003723">
    <property type="term" value="F:RNA binding"/>
    <property type="evidence" value="ECO:0007669"/>
    <property type="project" value="InterPro"/>
</dbReference>
<accession>S4PFS5</accession>
<dbReference type="InterPro" id="IPR048248">
    <property type="entry name" value="PUA_eIF2d-like"/>
</dbReference>
<dbReference type="PROSITE" id="PS50890">
    <property type="entry name" value="PUA"/>
    <property type="match status" value="1"/>
</dbReference>
<dbReference type="CDD" id="cd11608">
    <property type="entry name" value="eIF2D_C"/>
    <property type="match status" value="1"/>
</dbReference>
<dbReference type="Pfam" id="PF26292">
    <property type="entry name" value="PUA_elF2D"/>
    <property type="match status" value="1"/>
</dbReference>
<reference evidence="4" key="1">
    <citation type="journal article" date="2013" name="BMC Genomics">
        <title>Unscrambling butterfly oogenesis.</title>
        <authorList>
            <person name="Carter J.M."/>
            <person name="Baker S.C."/>
            <person name="Pink R."/>
            <person name="Carter D.R."/>
            <person name="Collins A."/>
            <person name="Tomlin J."/>
            <person name="Gibbs M."/>
            <person name="Breuker C.J."/>
        </authorList>
    </citation>
    <scope>NUCLEOTIDE SEQUENCE</scope>
    <source>
        <tissue evidence="4">Ovary</tissue>
    </source>
</reference>
<protein>
    <submittedName>
        <fullName evidence="4">Ligatin</fullName>
    </submittedName>
</protein>
<evidence type="ECO:0000256" key="1">
    <source>
        <dbReference type="ARBA" id="ARBA00022490"/>
    </source>
</evidence>
<dbReference type="GO" id="GO:0003743">
    <property type="term" value="F:translation initiation factor activity"/>
    <property type="evidence" value="ECO:0007669"/>
    <property type="project" value="InterPro"/>
</dbReference>
<evidence type="ECO:0000256" key="2">
    <source>
        <dbReference type="SAM" id="MobiDB-lite"/>
    </source>
</evidence>
<organism evidence="4">
    <name type="scientific">Pararge aegeria</name>
    <name type="common">speckled wood butterfly</name>
    <dbReference type="NCBI Taxonomy" id="116150"/>
    <lineage>
        <taxon>Eukaryota</taxon>
        <taxon>Metazoa</taxon>
        <taxon>Ecdysozoa</taxon>
        <taxon>Arthropoda</taxon>
        <taxon>Hexapoda</taxon>
        <taxon>Insecta</taxon>
        <taxon>Pterygota</taxon>
        <taxon>Neoptera</taxon>
        <taxon>Endopterygota</taxon>
        <taxon>Lepidoptera</taxon>
        <taxon>Glossata</taxon>
        <taxon>Ditrysia</taxon>
        <taxon>Papilionoidea</taxon>
        <taxon>Nymphalidae</taxon>
        <taxon>Satyrinae</taxon>
        <taxon>Satyrini</taxon>
        <taxon>Parargina</taxon>
        <taxon>Pararge</taxon>
    </lineage>
</organism>
<dbReference type="CTD" id="1939"/>
<dbReference type="Pfam" id="PF17832">
    <property type="entry name" value="Pre-PUA"/>
    <property type="match status" value="1"/>
</dbReference>
<dbReference type="AlphaFoldDB" id="S4PFS5"/>
<dbReference type="SUPFAM" id="SSF88697">
    <property type="entry name" value="PUA domain-like"/>
    <property type="match status" value="1"/>
</dbReference>
<dbReference type="Pfam" id="PF01253">
    <property type="entry name" value="SUI1"/>
    <property type="match status" value="1"/>
</dbReference>
<dbReference type="PANTHER" id="PTHR12217:SF4">
    <property type="entry name" value="EUKARYOTIC TRANSLATION INITIATION FACTOR 2D"/>
    <property type="match status" value="1"/>
</dbReference>
<feature type="domain" description="SUI1" evidence="3">
    <location>
        <begin position="501"/>
        <end position="573"/>
    </location>
</feature>
<dbReference type="InterPro" id="IPR036877">
    <property type="entry name" value="SUI1_dom_sf"/>
</dbReference>
<feature type="region of interest" description="Disordered" evidence="2">
    <location>
        <begin position="372"/>
        <end position="392"/>
    </location>
</feature>
<dbReference type="PROSITE" id="PS50296">
    <property type="entry name" value="SUI1"/>
    <property type="match status" value="1"/>
</dbReference>
<evidence type="ECO:0000313" key="4">
    <source>
        <dbReference type="EMBL" id="JAA88663.1"/>
    </source>
</evidence>
<keyword evidence="1" id="KW-0963">Cytoplasm</keyword>
<dbReference type="RefSeq" id="XP_039747951.1">
    <property type="nucleotide sequence ID" value="XM_039892017.1"/>
</dbReference>
<dbReference type="Gene3D" id="3.10.400.20">
    <property type="match status" value="1"/>
</dbReference>
<dbReference type="PANTHER" id="PTHR12217">
    <property type="entry name" value="EUKARYOTIC TRANSLATION INITIATION FACTOR 2D"/>
    <property type="match status" value="1"/>
</dbReference>
<dbReference type="SUPFAM" id="SSF55159">
    <property type="entry name" value="eIF1-like"/>
    <property type="match status" value="1"/>
</dbReference>
<sequence length="591" mass="64985">MFAKPYRLKSNKTLKNSEKKCLTQRIQSEFPVATDEKVKELVPSKSATSCMKVVLHSGDTVSVYVVDGVPVMIDMGDRLVPTVCALWKVPELVPTIRIHTPVLSKMQGGAPLYAPGVVTEGCFPQFRCGAVVAACTSDNAAAGVVGQAMMSSADLVRAPMGVCLETLHVYGDQLCKEEKFSKIDRPKLGPASYDNTADNIAFDFNQLTIQPIREEWPSLVKEPKPAPVANVPVIIPDEPKVEPDVTPKPIPETQPDENELIDELNESVTTDCSESEDQVPADMDGLLRWCLLSFLKTQAKHIELPLKTNLLYKNHLMPFCPTDRTLEVKKSSYKKMGKFLEAMQREGLVEVREIDKGVDALVSVNTAHPLVRSHKARAPQSKEPVQEEGDAREYVPPQIRELYCITANVLDLFAPLRKGTALAAADVRQALVQHVAQRGLAQARGSVQLDQLLAAVTGRQPQELMKWEELTTCVLGRMTPSTEMRFADGTVKLTKSRLEPIKMQVATRSGNKKVTLVSNLESFGFSLRPLAHACQLLAGASCGITRSAASRTDQLMLQGDQTHLVAKLLIEKYGLPKKFVEGADKALNKKK</sequence>
<reference evidence="4" key="2">
    <citation type="submission" date="2013-05" db="EMBL/GenBank/DDBJ databases">
        <authorList>
            <person name="Carter J.-M."/>
            <person name="Baker S.C."/>
            <person name="Pink R."/>
            <person name="Carter D.R.F."/>
            <person name="Collins A."/>
            <person name="Tomlin J."/>
            <person name="Gibbs M."/>
            <person name="Breuker C.J."/>
        </authorList>
    </citation>
    <scope>NUCLEOTIDE SEQUENCE</scope>
    <source>
        <tissue evidence="4">Ovary</tissue>
    </source>
</reference>
<dbReference type="Pfam" id="PF26291">
    <property type="entry name" value="SWIB_eIF2D"/>
    <property type="match status" value="1"/>
</dbReference>
<evidence type="ECO:0000259" key="3">
    <source>
        <dbReference type="PROSITE" id="PS50296"/>
    </source>
</evidence>
<dbReference type="InterPro" id="IPR039757">
    <property type="entry name" value="EIF2D"/>
</dbReference>
<dbReference type="NCBIfam" id="TIGR00451">
    <property type="entry name" value="unchar_dom_2"/>
    <property type="match status" value="1"/>
</dbReference>
<dbReference type="GeneID" id="120625093"/>
<dbReference type="GO" id="GO:0001731">
    <property type="term" value="P:formation of translation preinitiation complex"/>
    <property type="evidence" value="ECO:0007669"/>
    <property type="project" value="InterPro"/>
</dbReference>
<dbReference type="InterPro" id="IPR004521">
    <property type="entry name" value="Uncharacterised_CHP00451"/>
</dbReference>
<name>S4PFS5_9NEOP</name>
<dbReference type="CDD" id="cd21156">
    <property type="entry name" value="PUA_eIF2d-like"/>
    <property type="match status" value="1"/>
</dbReference>
<dbReference type="InterPro" id="IPR015947">
    <property type="entry name" value="PUA-like_sf"/>
</dbReference>